<evidence type="ECO:0000256" key="2">
    <source>
        <dbReference type="ARBA" id="ARBA00022670"/>
    </source>
</evidence>
<evidence type="ECO:0000256" key="4">
    <source>
        <dbReference type="SAM" id="MobiDB-lite"/>
    </source>
</evidence>
<keyword evidence="2 6" id="KW-0645">Protease</keyword>
<dbReference type="RefSeq" id="WP_014396836.1">
    <property type="nucleotide sequence ID" value="NC_017030.1"/>
</dbReference>
<dbReference type="OrthoDB" id="5384932at2"/>
<keyword evidence="1" id="KW-1188">Viral release from host cell</keyword>
<feature type="compositionally biased region" description="Acidic residues" evidence="4">
    <location>
        <begin position="215"/>
        <end position="227"/>
    </location>
</feature>
<evidence type="ECO:0000313" key="7">
    <source>
        <dbReference type="Proteomes" id="UP000007587"/>
    </source>
</evidence>
<gene>
    <name evidence="6" type="ordered locus">COCOR_04024</name>
</gene>
<name>H8MVP4_CORCM</name>
<dbReference type="eggNOG" id="COG3740">
    <property type="taxonomic scope" value="Bacteria"/>
</dbReference>
<proteinExistence type="predicted"/>
<dbReference type="KEGG" id="ccx:COCOR_04024"/>
<dbReference type="Pfam" id="PF04586">
    <property type="entry name" value="Peptidase_S78"/>
    <property type="match status" value="1"/>
</dbReference>
<protein>
    <submittedName>
        <fullName evidence="6">Phage prohead protease</fullName>
    </submittedName>
</protein>
<dbReference type="InParanoid" id="H8MVP4"/>
<feature type="region of interest" description="Disordered" evidence="4">
    <location>
        <begin position="204"/>
        <end position="229"/>
    </location>
</feature>
<feature type="region of interest" description="Disordered" evidence="4">
    <location>
        <begin position="19"/>
        <end position="49"/>
    </location>
</feature>
<evidence type="ECO:0000256" key="1">
    <source>
        <dbReference type="ARBA" id="ARBA00022612"/>
    </source>
</evidence>
<dbReference type="AlphaFoldDB" id="H8MVP4"/>
<dbReference type="InterPro" id="IPR054613">
    <property type="entry name" value="Peptidase_S78_dom"/>
</dbReference>
<dbReference type="GO" id="GO:0008233">
    <property type="term" value="F:peptidase activity"/>
    <property type="evidence" value="ECO:0007669"/>
    <property type="project" value="UniProtKB-KW"/>
</dbReference>
<dbReference type="Proteomes" id="UP000007587">
    <property type="component" value="Chromosome"/>
</dbReference>
<dbReference type="EMBL" id="CP003389">
    <property type="protein sequence ID" value="AFE05575.1"/>
    <property type="molecule type" value="Genomic_DNA"/>
</dbReference>
<feature type="domain" description="Prohead serine protease" evidence="5">
    <location>
        <begin position="113"/>
        <end position="164"/>
    </location>
</feature>
<feature type="compositionally biased region" description="Pro residues" evidence="4">
    <location>
        <begin position="23"/>
        <end position="33"/>
    </location>
</feature>
<evidence type="ECO:0000313" key="6">
    <source>
        <dbReference type="EMBL" id="AFE05575.1"/>
    </source>
</evidence>
<accession>H8MVP4</accession>
<dbReference type="GO" id="GO:0006508">
    <property type="term" value="P:proteolysis"/>
    <property type="evidence" value="ECO:0007669"/>
    <property type="project" value="UniProtKB-KW"/>
</dbReference>
<organism evidence="6 7">
    <name type="scientific">Corallococcus coralloides (strain ATCC 25202 / DSM 2259 / NBRC 100086 / M2)</name>
    <name type="common">Myxococcus coralloides</name>
    <dbReference type="NCBI Taxonomy" id="1144275"/>
    <lineage>
        <taxon>Bacteria</taxon>
        <taxon>Pseudomonadati</taxon>
        <taxon>Myxococcota</taxon>
        <taxon>Myxococcia</taxon>
        <taxon>Myxococcales</taxon>
        <taxon>Cystobacterineae</taxon>
        <taxon>Myxococcaceae</taxon>
        <taxon>Corallococcus</taxon>
    </lineage>
</organism>
<dbReference type="HOGENOM" id="CLU_1150350_0_0_7"/>
<sequence>MDRRSRTKRSTRALKLKLYESPAPAPLAQPSAPPVFRLVDPPEEYDRDGDRMAAGALRLPPGETDVPLFWDHSHQDPSATSRLPVGRARIWWEGGEPLMSPVFDGVGELSKLCAEKVQAGTLRACSIGYLTLSARPNERGGEDVQEAELLEVSITGIPAKRSAQRLKSMATPEEVQATFEKMAQDIAETKAMVAELKELVAKLAPASEETKSEGGEEEGDAPAEGEDAVTKYFRDLVTKKK</sequence>
<evidence type="ECO:0000259" key="5">
    <source>
        <dbReference type="Pfam" id="PF04586"/>
    </source>
</evidence>
<keyword evidence="7" id="KW-1185">Reference proteome</keyword>
<reference evidence="6 7" key="1">
    <citation type="journal article" date="2012" name="J. Bacteriol.">
        <title>Complete Genome Sequence of the Fruiting Myxobacterium Corallococcus coralloides DSM 2259.</title>
        <authorList>
            <person name="Huntley S."/>
            <person name="Zhang Y."/>
            <person name="Treuner-Lange A."/>
            <person name="Kneip S."/>
            <person name="Sensen C.W."/>
            <person name="Sogaard-Andersen L."/>
        </authorList>
    </citation>
    <scope>NUCLEOTIDE SEQUENCE [LARGE SCALE GENOMIC DNA]</scope>
    <source>
        <strain evidence="7">ATCC 25202 / DSM 2259 / NBRC 100086 / M2</strain>
    </source>
</reference>
<reference evidence="7" key="2">
    <citation type="submission" date="2012-03" db="EMBL/GenBank/DDBJ databases">
        <title>Genome sequence of the fruiting myxobacterium Corallococcus coralloides DSM 2259.</title>
        <authorList>
            <person name="Huntley S."/>
            <person name="Zhang Y."/>
            <person name="Treuner-Lange A."/>
            <person name="Sensen C.W."/>
            <person name="Sogaard-Andersen L."/>
        </authorList>
    </citation>
    <scope>NUCLEOTIDE SEQUENCE [LARGE SCALE GENOMIC DNA]</scope>
    <source>
        <strain evidence="7">ATCC 25202 / DSM 2259 / NBRC 100086 / M2</strain>
    </source>
</reference>
<evidence type="ECO:0000256" key="3">
    <source>
        <dbReference type="ARBA" id="ARBA00022801"/>
    </source>
</evidence>
<dbReference type="STRING" id="1144275.COCOR_04024"/>
<keyword evidence="3" id="KW-0378">Hydrolase</keyword>